<dbReference type="AlphaFoldDB" id="A0AA37V0S7"/>
<dbReference type="RefSeq" id="WP_284349516.1">
    <property type="nucleotide sequence ID" value="NZ_BRXS01000002.1"/>
</dbReference>
<comment type="caution">
    <text evidence="1">The sequence shown here is derived from an EMBL/GenBank/DDBJ whole genome shotgun (WGS) entry which is preliminary data.</text>
</comment>
<dbReference type="Proteomes" id="UP001161325">
    <property type="component" value="Unassembled WGS sequence"/>
</dbReference>
<evidence type="ECO:0000313" key="1">
    <source>
        <dbReference type="EMBL" id="GLC25075.1"/>
    </source>
</evidence>
<name>A0AA37V0S7_9BACT</name>
<dbReference type="EMBL" id="BRXS01000002">
    <property type="protein sequence ID" value="GLC25075.1"/>
    <property type="molecule type" value="Genomic_DNA"/>
</dbReference>
<keyword evidence="2" id="KW-1185">Reference proteome</keyword>
<organism evidence="1 2">
    <name type="scientific">Roseisolibacter agri</name>
    <dbReference type="NCBI Taxonomy" id="2014610"/>
    <lineage>
        <taxon>Bacteria</taxon>
        <taxon>Pseudomonadati</taxon>
        <taxon>Gemmatimonadota</taxon>
        <taxon>Gemmatimonadia</taxon>
        <taxon>Gemmatimonadales</taxon>
        <taxon>Gemmatimonadaceae</taxon>
        <taxon>Roseisolibacter</taxon>
    </lineage>
</organism>
<evidence type="ECO:0000313" key="2">
    <source>
        <dbReference type="Proteomes" id="UP001161325"/>
    </source>
</evidence>
<reference evidence="1" key="1">
    <citation type="submission" date="2022-08" db="EMBL/GenBank/DDBJ databases">
        <title>Draft genome sequencing of Roseisolibacter agri AW1220.</title>
        <authorList>
            <person name="Tobiishi Y."/>
            <person name="Tonouchi A."/>
        </authorList>
    </citation>
    <scope>NUCLEOTIDE SEQUENCE</scope>
    <source>
        <strain evidence="1">AW1220</strain>
    </source>
</reference>
<proteinExistence type="predicted"/>
<protein>
    <submittedName>
        <fullName evidence="1">Uncharacterized protein</fullName>
    </submittedName>
</protein>
<gene>
    <name evidence="1" type="ORF">rosag_15880</name>
</gene>
<accession>A0AA37V0S7</accession>
<sequence>MPSPDDPFLRFTPGDRAVLAAQLARDLETELHRGSGTPPQNLRAPVKALFNALGVRVIDTPDIQLTATNFATAYGYAMRLAIGLEQGGRWATRLHEYVQGLARHFAMEILDEGHDEFNAIRKAIEDRA</sequence>